<feature type="coiled-coil region" evidence="1">
    <location>
        <begin position="170"/>
        <end position="278"/>
    </location>
</feature>
<dbReference type="InterPro" id="IPR045177">
    <property type="entry name" value="FDM1-5/IDN2"/>
</dbReference>
<evidence type="ECO:0008006" key="6">
    <source>
        <dbReference type="Google" id="ProtNLM"/>
    </source>
</evidence>
<dbReference type="EnsemblPlants" id="KQL04385">
    <property type="protein sequence ID" value="KQL04385"/>
    <property type="gene ID" value="SETIT_004823mg"/>
</dbReference>
<dbReference type="Gene3D" id="3.30.70.2890">
    <property type="entry name" value="XS domain"/>
    <property type="match status" value="1"/>
</dbReference>
<protein>
    <recommendedName>
        <fullName evidence="6">Factor of DNA methylation 1-5/IDN2 domain-containing protein</fullName>
    </recommendedName>
</protein>
<keyword evidence="5" id="KW-1185">Reference proteome</keyword>
<dbReference type="EMBL" id="AGNK02002866">
    <property type="status" value="NOT_ANNOTATED_CDS"/>
    <property type="molecule type" value="Genomic_DNA"/>
</dbReference>
<dbReference type="OMA" id="QLWTEYG"/>
<reference evidence="5" key="1">
    <citation type="journal article" date="2012" name="Nat. Biotechnol.">
        <title>Reference genome sequence of the model plant Setaria.</title>
        <authorList>
            <person name="Bennetzen J.L."/>
            <person name="Schmutz J."/>
            <person name="Wang H."/>
            <person name="Percifield R."/>
            <person name="Hawkins J."/>
            <person name="Pontaroli A.C."/>
            <person name="Estep M."/>
            <person name="Feng L."/>
            <person name="Vaughn J.N."/>
            <person name="Grimwood J."/>
            <person name="Jenkins J."/>
            <person name="Barry K."/>
            <person name="Lindquist E."/>
            <person name="Hellsten U."/>
            <person name="Deshpande S."/>
            <person name="Wang X."/>
            <person name="Wu X."/>
            <person name="Mitros T."/>
            <person name="Triplett J."/>
            <person name="Yang X."/>
            <person name="Ye C.Y."/>
            <person name="Mauro-Herrera M."/>
            <person name="Wang L."/>
            <person name="Li P."/>
            <person name="Sharma M."/>
            <person name="Sharma R."/>
            <person name="Ronald P.C."/>
            <person name="Panaud O."/>
            <person name="Kellogg E.A."/>
            <person name="Brutnell T.P."/>
            <person name="Doust A.N."/>
            <person name="Tuskan G.A."/>
            <person name="Rokhsar D."/>
            <person name="Devos K.M."/>
        </authorList>
    </citation>
    <scope>NUCLEOTIDE SEQUENCE [LARGE SCALE GENOMIC DNA]</scope>
    <source>
        <strain evidence="5">cv. Yugu1</strain>
    </source>
</reference>
<dbReference type="PANTHER" id="PTHR21596:SF49">
    <property type="entry name" value="FACTOR OF DNA METHYLATION 1-5_IDN2 DOMAIN-CONTAINING PROTEIN"/>
    <property type="match status" value="1"/>
</dbReference>
<feature type="domain" description="Factor of DNA methylation 1-5/IDN2" evidence="3">
    <location>
        <begin position="321"/>
        <end position="448"/>
    </location>
</feature>
<organism evidence="4 5">
    <name type="scientific">Setaria italica</name>
    <name type="common">Foxtail millet</name>
    <name type="synonym">Panicum italicum</name>
    <dbReference type="NCBI Taxonomy" id="4555"/>
    <lineage>
        <taxon>Eukaryota</taxon>
        <taxon>Viridiplantae</taxon>
        <taxon>Streptophyta</taxon>
        <taxon>Embryophyta</taxon>
        <taxon>Tracheophyta</taxon>
        <taxon>Spermatophyta</taxon>
        <taxon>Magnoliopsida</taxon>
        <taxon>Liliopsida</taxon>
        <taxon>Poales</taxon>
        <taxon>Poaceae</taxon>
        <taxon>PACMAD clade</taxon>
        <taxon>Panicoideae</taxon>
        <taxon>Panicodae</taxon>
        <taxon>Paniceae</taxon>
        <taxon>Cenchrinae</taxon>
        <taxon>Setaria</taxon>
    </lineage>
</organism>
<evidence type="ECO:0000259" key="2">
    <source>
        <dbReference type="Pfam" id="PF03468"/>
    </source>
</evidence>
<dbReference type="PANTHER" id="PTHR21596">
    <property type="entry name" value="RIBONUCLEASE P SUBUNIT P38"/>
    <property type="match status" value="1"/>
</dbReference>
<feature type="domain" description="XS" evidence="2">
    <location>
        <begin position="16"/>
        <end position="122"/>
    </location>
</feature>
<dbReference type="eggNOG" id="ENOG502QVHG">
    <property type="taxonomic scope" value="Eukaryota"/>
</dbReference>
<keyword evidence="1" id="KW-0175">Coiled coil</keyword>
<dbReference type="Proteomes" id="UP000004995">
    <property type="component" value="Unassembled WGS sequence"/>
</dbReference>
<dbReference type="InterPro" id="IPR038588">
    <property type="entry name" value="XS_domain_sf"/>
</dbReference>
<evidence type="ECO:0000256" key="1">
    <source>
        <dbReference type="SAM" id="Coils"/>
    </source>
</evidence>
<dbReference type="Pfam" id="PF03469">
    <property type="entry name" value="XH"/>
    <property type="match status" value="1"/>
</dbReference>
<dbReference type="GO" id="GO:0080188">
    <property type="term" value="P:gene silencing by siRNA-directed DNA methylation"/>
    <property type="evidence" value="ECO:0007669"/>
    <property type="project" value="InterPro"/>
</dbReference>
<dbReference type="InterPro" id="IPR005379">
    <property type="entry name" value="FDM1-5/IDN2_XH"/>
</dbReference>
<evidence type="ECO:0000259" key="3">
    <source>
        <dbReference type="Pfam" id="PF03469"/>
    </source>
</evidence>
<dbReference type="HOGENOM" id="CLU_021775_7_0_1"/>
<dbReference type="Gramene" id="KQL04385">
    <property type="protein sequence ID" value="KQL04385"/>
    <property type="gene ID" value="SETIT_004823mg"/>
</dbReference>
<evidence type="ECO:0000313" key="4">
    <source>
        <dbReference type="EnsemblPlants" id="KQL04385"/>
    </source>
</evidence>
<dbReference type="AlphaFoldDB" id="K3XSC4"/>
<reference evidence="4" key="2">
    <citation type="submission" date="2018-08" db="UniProtKB">
        <authorList>
            <consortium name="EnsemblPlants"/>
        </authorList>
    </citation>
    <scope>IDENTIFICATION</scope>
    <source>
        <strain evidence="4">Yugu1</strain>
    </source>
</reference>
<evidence type="ECO:0000313" key="5">
    <source>
        <dbReference type="Proteomes" id="UP000004995"/>
    </source>
</evidence>
<proteinExistence type="predicted"/>
<dbReference type="Pfam" id="PF03468">
    <property type="entry name" value="XS"/>
    <property type="match status" value="1"/>
</dbReference>
<dbReference type="InterPro" id="IPR005380">
    <property type="entry name" value="XS_domain"/>
</dbReference>
<dbReference type="InParanoid" id="K3XSC4"/>
<dbReference type="STRING" id="4555.K3XSC4"/>
<sequence>MSADEADAAGADDAGELLVWPWTGILSTTAADEDADAAATLAFHAHRRFAGVATTALREEPTTHQHRQQHFLLLHFGKSWAGLRDAMSLAAYFTGAGRRKWQRRGEGDAGCVFGWAAVREDLIGDGAVGRFLRESGTAARSVEDIEKDEASAAVMLGAVASEYQRRERFLAAKNEEMARVVQRMEEESNRLHSELKELKAVADNTLLEMFRGADEENNKLRAELDAIKGEVKLRVDRIQELKECRTELHCSKVEKEEMEAINAKVIQLEKQLEQKEAQESAICLLNTKLQAEENLKEAYGHLHKLCLESMMISDFTVIGIKRMGQLDEKPFHHACKRKYSDNDPDGKAARLVSSWQEELKNKSWNPFTTFLVDGEEKDVVNEDDPKLRQLWTEYGDNVCNAVKVTLTELNDYSPRGRHAVNELWNFREGRKATMAEVVKYIFEQLKTSS</sequence>
<name>K3XSC4_SETIT</name>
<accession>K3XSC4</accession>